<feature type="domain" description="Pyridoxamine kinase/Phosphomethylpyrimidine kinase" evidence="7">
    <location>
        <begin position="11"/>
        <end position="255"/>
    </location>
</feature>
<dbReference type="GO" id="GO:0005829">
    <property type="term" value="C:cytosol"/>
    <property type="evidence" value="ECO:0007669"/>
    <property type="project" value="TreeGrafter"/>
</dbReference>
<dbReference type="FunFam" id="3.40.1190.20:FF:000003">
    <property type="entry name" value="Phosphomethylpyrimidine kinase ThiD"/>
    <property type="match status" value="1"/>
</dbReference>
<evidence type="ECO:0000259" key="7">
    <source>
        <dbReference type="Pfam" id="PF08543"/>
    </source>
</evidence>
<dbReference type="EC" id="2.7.1.49" evidence="2"/>
<name>A0A7V3ZTI0_UNCW3</name>
<evidence type="ECO:0000256" key="3">
    <source>
        <dbReference type="ARBA" id="ARBA00022679"/>
    </source>
</evidence>
<proteinExistence type="predicted"/>
<dbReference type="InterPro" id="IPR013749">
    <property type="entry name" value="PM/HMP-P_kinase-1"/>
</dbReference>
<reference evidence="8" key="1">
    <citation type="journal article" date="2020" name="mSystems">
        <title>Genome- and Community-Level Interaction Insights into Carbon Utilization and Element Cycling Functions of Hydrothermarchaeota in Hydrothermal Sediment.</title>
        <authorList>
            <person name="Zhou Z."/>
            <person name="Liu Y."/>
            <person name="Xu W."/>
            <person name="Pan J."/>
            <person name="Luo Z.H."/>
            <person name="Li M."/>
        </authorList>
    </citation>
    <scope>NUCLEOTIDE SEQUENCE [LARGE SCALE GENOMIC DNA]</scope>
    <source>
        <strain evidence="8">SpSt-695</strain>
    </source>
</reference>
<sequence>MPRVLVIAGSDSGGGAGIQADIKTLNSIGVFGMTAITSLTAQNTKGVFEIFDLPASFIKKQIEVVIEDIGVDAIKIGMLSNKDIIEAVIEEIKRYGIENIILDPVMKSQTGYDLIKEDAKKILMEKLLPLSLIVTPNRFEAEEISGLKIENKKDIKEIILKIKEKGAKWVLIKGGHFEGKYAIDYLSNGKNIYEIKAKRINTNNTHGSGCTYASAIAGYIAKGFDILSAVKKAKRFVYGAIKNSLQIGKGKGPVNHFWKIKEGG</sequence>
<gene>
    <name evidence="8" type="primary">thiD</name>
    <name evidence="8" type="ORF">ENU72_03730</name>
</gene>
<comment type="pathway">
    <text evidence="1">Cofactor biosynthesis; thiamine diphosphate biosynthesis.</text>
</comment>
<dbReference type="InterPro" id="IPR004399">
    <property type="entry name" value="HMP/HMP-P_kinase_dom"/>
</dbReference>
<dbReference type="Pfam" id="PF08543">
    <property type="entry name" value="Phos_pyr_kin"/>
    <property type="match status" value="1"/>
</dbReference>
<dbReference type="InterPro" id="IPR029056">
    <property type="entry name" value="Ribokinase-like"/>
</dbReference>
<dbReference type="Gene3D" id="3.40.1190.20">
    <property type="match status" value="1"/>
</dbReference>
<evidence type="ECO:0000256" key="6">
    <source>
        <dbReference type="ARBA" id="ARBA00022840"/>
    </source>
</evidence>
<dbReference type="GO" id="GO:0008902">
    <property type="term" value="F:hydroxymethylpyrimidine kinase activity"/>
    <property type="evidence" value="ECO:0007669"/>
    <property type="project" value="UniProtKB-EC"/>
</dbReference>
<protein>
    <recommendedName>
        <fullName evidence="2">hydroxymethylpyrimidine kinase</fullName>
        <ecNumber evidence="2">2.7.1.49</ecNumber>
    </recommendedName>
</protein>
<dbReference type="PANTHER" id="PTHR20858">
    <property type="entry name" value="PHOSPHOMETHYLPYRIMIDINE KINASE"/>
    <property type="match status" value="1"/>
</dbReference>
<keyword evidence="6" id="KW-0067">ATP-binding</keyword>
<keyword evidence="3 8" id="KW-0808">Transferase</keyword>
<dbReference type="NCBIfam" id="TIGR00097">
    <property type="entry name" value="HMP-P_kinase"/>
    <property type="match status" value="1"/>
</dbReference>
<evidence type="ECO:0000256" key="4">
    <source>
        <dbReference type="ARBA" id="ARBA00022741"/>
    </source>
</evidence>
<dbReference type="GO" id="GO:0008972">
    <property type="term" value="F:phosphomethylpyrimidine kinase activity"/>
    <property type="evidence" value="ECO:0007669"/>
    <property type="project" value="InterPro"/>
</dbReference>
<dbReference type="PANTHER" id="PTHR20858:SF17">
    <property type="entry name" value="HYDROXYMETHYLPYRIMIDINE_PHOSPHOMETHYLPYRIMIDINE KINASE THI20-RELATED"/>
    <property type="match status" value="1"/>
</dbReference>
<evidence type="ECO:0000256" key="5">
    <source>
        <dbReference type="ARBA" id="ARBA00022777"/>
    </source>
</evidence>
<evidence type="ECO:0000256" key="1">
    <source>
        <dbReference type="ARBA" id="ARBA00004948"/>
    </source>
</evidence>
<evidence type="ECO:0000313" key="8">
    <source>
        <dbReference type="EMBL" id="HGK54115.1"/>
    </source>
</evidence>
<dbReference type="EMBL" id="DTDP01000171">
    <property type="protein sequence ID" value="HGK54115.1"/>
    <property type="molecule type" value="Genomic_DNA"/>
</dbReference>
<dbReference type="CDD" id="cd01169">
    <property type="entry name" value="HMPP_kinase"/>
    <property type="match status" value="1"/>
</dbReference>
<dbReference type="GO" id="GO:0009228">
    <property type="term" value="P:thiamine biosynthetic process"/>
    <property type="evidence" value="ECO:0007669"/>
    <property type="project" value="InterPro"/>
</dbReference>
<organism evidence="8">
    <name type="scientific">candidate division WOR-3 bacterium</name>
    <dbReference type="NCBI Taxonomy" id="2052148"/>
    <lineage>
        <taxon>Bacteria</taxon>
        <taxon>Bacteria division WOR-3</taxon>
    </lineage>
</organism>
<dbReference type="AlphaFoldDB" id="A0A7V3ZTI0"/>
<keyword evidence="4" id="KW-0547">Nucleotide-binding</keyword>
<accession>A0A7V3ZTI0</accession>
<evidence type="ECO:0000256" key="2">
    <source>
        <dbReference type="ARBA" id="ARBA00012135"/>
    </source>
</evidence>
<dbReference type="GO" id="GO:0005524">
    <property type="term" value="F:ATP binding"/>
    <property type="evidence" value="ECO:0007669"/>
    <property type="project" value="UniProtKB-KW"/>
</dbReference>
<comment type="caution">
    <text evidence="8">The sequence shown here is derived from an EMBL/GenBank/DDBJ whole genome shotgun (WGS) entry which is preliminary data.</text>
</comment>
<dbReference type="SUPFAM" id="SSF53613">
    <property type="entry name" value="Ribokinase-like"/>
    <property type="match status" value="1"/>
</dbReference>
<keyword evidence="5 8" id="KW-0418">Kinase</keyword>